<protein>
    <recommendedName>
        <fullName evidence="2">Endonuclease/exonuclease/phosphatase domain-containing protein</fullName>
    </recommendedName>
</protein>
<keyword evidence="1" id="KW-1133">Transmembrane helix</keyword>
<dbReference type="Pfam" id="PF03372">
    <property type="entry name" value="Exo_endo_phos"/>
    <property type="match status" value="1"/>
</dbReference>
<keyword evidence="4" id="KW-1185">Reference proteome</keyword>
<keyword evidence="1" id="KW-0812">Transmembrane</keyword>
<proteinExistence type="predicted"/>
<feature type="transmembrane region" description="Helical" evidence="1">
    <location>
        <begin position="20"/>
        <end position="41"/>
    </location>
</feature>
<keyword evidence="1" id="KW-0472">Membrane</keyword>
<gene>
    <name evidence="3" type="ORF">DJ013_09250</name>
</gene>
<organism evidence="3 4">
    <name type="scientific">Arcticibacterium luteifluviistationis</name>
    <dbReference type="NCBI Taxonomy" id="1784714"/>
    <lineage>
        <taxon>Bacteria</taxon>
        <taxon>Pseudomonadati</taxon>
        <taxon>Bacteroidota</taxon>
        <taxon>Cytophagia</taxon>
        <taxon>Cytophagales</taxon>
        <taxon>Leadbetterellaceae</taxon>
        <taxon>Arcticibacterium</taxon>
    </lineage>
</organism>
<dbReference type="AlphaFoldDB" id="A0A2Z4GAW6"/>
<dbReference type="KEGG" id="als:DJ013_09250"/>
<accession>A0A2Z4GAW6</accession>
<name>A0A2Z4GAW6_9BACT</name>
<dbReference type="CDD" id="cd09084">
    <property type="entry name" value="EEP-2"/>
    <property type="match status" value="1"/>
</dbReference>
<dbReference type="SUPFAM" id="SSF56219">
    <property type="entry name" value="DNase I-like"/>
    <property type="match status" value="1"/>
</dbReference>
<dbReference type="EMBL" id="CP029480">
    <property type="protein sequence ID" value="AWV98347.1"/>
    <property type="molecule type" value="Genomic_DNA"/>
</dbReference>
<dbReference type="InterPro" id="IPR036691">
    <property type="entry name" value="Endo/exonu/phosph_ase_sf"/>
</dbReference>
<dbReference type="Gene3D" id="3.60.10.10">
    <property type="entry name" value="Endonuclease/exonuclease/phosphatase"/>
    <property type="match status" value="1"/>
</dbReference>
<sequence length="348" mass="40465">MGLYALFVFQLSYQANIKHWFVGFLTLTVPLAFAANFFFMFSYIFARSWKFILSLLILIAGFPLFERTLKFNFPQEEPSELLKLSVLSYNVMYGDYGHINTEEGKQVSANLANDMDTLSADVKCFQEIYNKPKDPLFNVFDRLRKDNPHYTYMHSKIDENSHIGSVGLAIFSKHPIVRKEEISWKTNNNGLLMVDIVVKKDTIRVFNVQMKSMGIRVGKAITRNEEIRNKEAKNIISQLKSGFEDRGFQVDELEELIKKSPYPVIVAGDFNEMPYGYAYGRVRKLLRNSFEDRGYGFGFTYHKIPSFLRIDNAFYDESKFQILDFQTYRELENSDHYPIKASFGIKPS</sequence>
<evidence type="ECO:0000259" key="2">
    <source>
        <dbReference type="Pfam" id="PF03372"/>
    </source>
</evidence>
<feature type="domain" description="Endonuclease/exonuclease/phosphatase" evidence="2">
    <location>
        <begin position="87"/>
        <end position="336"/>
    </location>
</feature>
<dbReference type="GO" id="GO:0003824">
    <property type="term" value="F:catalytic activity"/>
    <property type="evidence" value="ECO:0007669"/>
    <property type="project" value="InterPro"/>
</dbReference>
<dbReference type="InterPro" id="IPR005135">
    <property type="entry name" value="Endo/exonuclease/phosphatase"/>
</dbReference>
<evidence type="ECO:0000313" key="4">
    <source>
        <dbReference type="Proteomes" id="UP000249873"/>
    </source>
</evidence>
<evidence type="ECO:0000313" key="3">
    <source>
        <dbReference type="EMBL" id="AWV98347.1"/>
    </source>
</evidence>
<dbReference type="Proteomes" id="UP000249873">
    <property type="component" value="Chromosome"/>
</dbReference>
<dbReference type="OrthoDB" id="635146at2"/>
<dbReference type="RefSeq" id="WP_111371530.1">
    <property type="nucleotide sequence ID" value="NZ_CP029480.1"/>
</dbReference>
<feature type="transmembrane region" description="Helical" evidence="1">
    <location>
        <begin position="48"/>
        <end position="65"/>
    </location>
</feature>
<evidence type="ECO:0000256" key="1">
    <source>
        <dbReference type="SAM" id="Phobius"/>
    </source>
</evidence>
<reference evidence="3 4" key="1">
    <citation type="submission" date="2018-05" db="EMBL/GenBank/DDBJ databases">
        <title>Complete genome sequence of Arcticibacterium luteifluviistationis SM1504T, a cytophagaceae bacterium isolated from Arctic surface seawater.</title>
        <authorList>
            <person name="Li Y."/>
            <person name="Qin Q.-L."/>
        </authorList>
    </citation>
    <scope>NUCLEOTIDE SEQUENCE [LARGE SCALE GENOMIC DNA]</scope>
    <source>
        <strain evidence="3 4">SM1504</strain>
    </source>
</reference>